<keyword evidence="1" id="KW-0808">Transferase</keyword>
<dbReference type="EMBL" id="UINC01003544">
    <property type="protein sequence ID" value="SVA07257.1"/>
    <property type="molecule type" value="Genomic_DNA"/>
</dbReference>
<dbReference type="GO" id="GO:0016301">
    <property type="term" value="F:kinase activity"/>
    <property type="evidence" value="ECO:0007669"/>
    <property type="project" value="UniProtKB-KW"/>
</dbReference>
<gene>
    <name evidence="4" type="ORF">METZ01_LOCUS60111</name>
</gene>
<reference evidence="4" key="1">
    <citation type="submission" date="2018-05" db="EMBL/GenBank/DDBJ databases">
        <authorList>
            <person name="Lanie J.A."/>
            <person name="Ng W.-L."/>
            <person name="Kazmierczak K.M."/>
            <person name="Andrzejewski T.M."/>
            <person name="Davidsen T.M."/>
            <person name="Wayne K.J."/>
            <person name="Tettelin H."/>
            <person name="Glass J.I."/>
            <person name="Rusch D."/>
            <person name="Podicherti R."/>
            <person name="Tsui H.-C.T."/>
            <person name="Winkler M.E."/>
        </authorList>
    </citation>
    <scope>NUCLEOTIDE SEQUENCE</scope>
</reference>
<dbReference type="InterPro" id="IPR011611">
    <property type="entry name" value="PfkB_dom"/>
</dbReference>
<proteinExistence type="predicted"/>
<evidence type="ECO:0000313" key="4">
    <source>
        <dbReference type="EMBL" id="SVA07257.1"/>
    </source>
</evidence>
<name>A0A381SXZ4_9ZZZZ</name>
<evidence type="ECO:0000256" key="2">
    <source>
        <dbReference type="ARBA" id="ARBA00022777"/>
    </source>
</evidence>
<dbReference type="PANTHER" id="PTHR10584:SF166">
    <property type="entry name" value="RIBOKINASE"/>
    <property type="match status" value="1"/>
</dbReference>
<dbReference type="SUPFAM" id="SSF53613">
    <property type="entry name" value="Ribokinase-like"/>
    <property type="match status" value="1"/>
</dbReference>
<feature type="domain" description="Carbohydrate kinase PfkB" evidence="3">
    <location>
        <begin position="41"/>
        <end position="289"/>
    </location>
</feature>
<dbReference type="InterPro" id="IPR002173">
    <property type="entry name" value="Carboh/pur_kinase_PfkB_CS"/>
</dbReference>
<dbReference type="Gene3D" id="3.40.1190.20">
    <property type="match status" value="1"/>
</dbReference>
<dbReference type="Pfam" id="PF00294">
    <property type="entry name" value="PfkB"/>
    <property type="match status" value="1"/>
</dbReference>
<organism evidence="4">
    <name type="scientific">marine metagenome</name>
    <dbReference type="NCBI Taxonomy" id="408172"/>
    <lineage>
        <taxon>unclassified sequences</taxon>
        <taxon>metagenomes</taxon>
        <taxon>ecological metagenomes</taxon>
    </lineage>
</organism>
<evidence type="ECO:0000256" key="1">
    <source>
        <dbReference type="ARBA" id="ARBA00022679"/>
    </source>
</evidence>
<sequence length="304" mass="33298">MAAVICGSVAYDNIMGFDGKFGEYILPDQLDILSVAFTVDLRKEFGGCAGNIAYNLKLLGDEPLIVATVGNDFDAYEAWFKKNEIDTRCIKTIPEKLTAQCFITTDSDNNQLTSFHPGAMEDGHLNTIPDHAEITIGILGPASTKGTLEHADQLVTKSIPFIFDPGQSTPMFNKDELNHLIDLSSWIIVNQYEANLLSDKVNKSIQDINNQVEAMVITKGGEGSEIFVGEEMIAVSPYKAERVCDPTGCGDAYRAALLYGIPRSMSWDEMGQMGSLMGAIKVAQYGTQNHQFTYESLQQELQGA</sequence>
<dbReference type="CDD" id="cd01942">
    <property type="entry name" value="ribokinase_group_A"/>
    <property type="match status" value="1"/>
</dbReference>
<protein>
    <recommendedName>
        <fullName evidence="3">Carbohydrate kinase PfkB domain-containing protein</fullName>
    </recommendedName>
</protein>
<keyword evidence="2" id="KW-0418">Kinase</keyword>
<accession>A0A381SXZ4</accession>
<evidence type="ECO:0000259" key="3">
    <source>
        <dbReference type="Pfam" id="PF00294"/>
    </source>
</evidence>
<dbReference type="InterPro" id="IPR029056">
    <property type="entry name" value="Ribokinase-like"/>
</dbReference>
<dbReference type="PROSITE" id="PS00583">
    <property type="entry name" value="PFKB_KINASES_1"/>
    <property type="match status" value="1"/>
</dbReference>
<dbReference type="AlphaFoldDB" id="A0A381SXZ4"/>
<dbReference type="PANTHER" id="PTHR10584">
    <property type="entry name" value="SUGAR KINASE"/>
    <property type="match status" value="1"/>
</dbReference>